<protein>
    <submittedName>
        <fullName evidence="1">Type III secretion protein</fullName>
    </submittedName>
</protein>
<reference evidence="1 2" key="1">
    <citation type="submission" date="2020-10" db="EMBL/GenBank/DDBJ databases">
        <title>High quality whole genome sequence of Pseudomonas poae PMA22.</title>
        <authorList>
            <person name="Hernandez J.G."/>
            <person name="Rodriguez P."/>
            <person name="Cuevas C."/>
            <person name="de la Calle F."/>
            <person name="Galan B."/>
            <person name="Garcia J.L."/>
        </authorList>
    </citation>
    <scope>NUCLEOTIDE SEQUENCE [LARGE SCALE GENOMIC DNA]</scope>
    <source>
        <strain evidence="1 2">PMA22</strain>
    </source>
</reference>
<organism evidence="1 2">
    <name type="scientific">Pseudomonas poae</name>
    <dbReference type="NCBI Taxonomy" id="200451"/>
    <lineage>
        <taxon>Bacteria</taxon>
        <taxon>Pseudomonadati</taxon>
        <taxon>Pseudomonadota</taxon>
        <taxon>Gammaproteobacteria</taxon>
        <taxon>Pseudomonadales</taxon>
        <taxon>Pseudomonadaceae</taxon>
        <taxon>Pseudomonas</taxon>
    </lineage>
</organism>
<sequence length="205" mass="22822">MSLFERWQGLIAEPLQFVRAPSLGACFADDLPEDVLHAMQNQPRFRQRLEQLLVSHYQLAPLEYLVTPLAADLPVLLLSPAQFARLPRLCGAIWHASTLSREIRRDVVNELREGLGAEVFSQALALRQLGGAADLLREPAELIDAIDRDGQGCVAAWLHAQQADLQGWMRLRFAFPQGHSARLPRDLEIVQAAAAALMAEDKTDE</sequence>
<evidence type="ECO:0000313" key="1">
    <source>
        <dbReference type="EMBL" id="QOQ76726.1"/>
    </source>
</evidence>
<proteinExistence type="predicted"/>
<accession>A0A7M1KK27</accession>
<dbReference type="AlphaFoldDB" id="A0A7M1KK27"/>
<dbReference type="Proteomes" id="UP000594923">
    <property type="component" value="Chromosome"/>
</dbReference>
<evidence type="ECO:0000313" key="2">
    <source>
        <dbReference type="Proteomes" id="UP000594923"/>
    </source>
</evidence>
<name>A0A7M1KK27_9PSED</name>
<dbReference type="EMBL" id="CP063073">
    <property type="protein sequence ID" value="QOQ76726.1"/>
    <property type="molecule type" value="Genomic_DNA"/>
</dbReference>
<dbReference type="RefSeq" id="WP_197627662.1">
    <property type="nucleotide sequence ID" value="NZ_CP063073.1"/>
</dbReference>
<gene>
    <name evidence="1" type="ORF">IMF22_06695</name>
</gene>